<comment type="caution">
    <text evidence="1">The sequence shown here is derived from an EMBL/GenBank/DDBJ whole genome shotgun (WGS) entry which is preliminary data.</text>
</comment>
<organism evidence="1 2">
    <name type="scientific">Cognatilysobacter xinjiangensis</name>
    <dbReference type="NCBI Taxonomy" id="546892"/>
    <lineage>
        <taxon>Bacteria</taxon>
        <taxon>Pseudomonadati</taxon>
        <taxon>Pseudomonadota</taxon>
        <taxon>Gammaproteobacteria</taxon>
        <taxon>Lysobacterales</taxon>
        <taxon>Lysobacteraceae</taxon>
        <taxon>Cognatilysobacter</taxon>
    </lineage>
</organism>
<reference evidence="2" key="1">
    <citation type="journal article" date="2019" name="Int. J. Syst. Evol. Microbiol.">
        <title>The Global Catalogue of Microorganisms (GCM) 10K type strain sequencing project: providing services to taxonomists for standard genome sequencing and annotation.</title>
        <authorList>
            <consortium name="The Broad Institute Genomics Platform"/>
            <consortium name="The Broad Institute Genome Sequencing Center for Infectious Disease"/>
            <person name="Wu L."/>
            <person name="Ma J."/>
        </authorList>
    </citation>
    <scope>NUCLEOTIDE SEQUENCE [LARGE SCALE GENOMIC DNA]</scope>
    <source>
        <strain evidence="2">KCTC 22558</strain>
    </source>
</reference>
<name>A0ABQ3C777_9GAMM</name>
<dbReference type="EMBL" id="BMXY01000002">
    <property type="protein sequence ID" value="GGZ66446.1"/>
    <property type="molecule type" value="Genomic_DNA"/>
</dbReference>
<gene>
    <name evidence="1" type="ORF">GCM10008101_20810</name>
</gene>
<evidence type="ECO:0000313" key="1">
    <source>
        <dbReference type="EMBL" id="GGZ66446.1"/>
    </source>
</evidence>
<evidence type="ECO:0000313" key="2">
    <source>
        <dbReference type="Proteomes" id="UP000643403"/>
    </source>
</evidence>
<dbReference type="Proteomes" id="UP000643403">
    <property type="component" value="Unassembled WGS sequence"/>
</dbReference>
<dbReference type="RefSeq" id="WP_189449606.1">
    <property type="nucleotide sequence ID" value="NZ_BMXY01000002.1"/>
</dbReference>
<evidence type="ECO:0008006" key="3">
    <source>
        <dbReference type="Google" id="ProtNLM"/>
    </source>
</evidence>
<protein>
    <recommendedName>
        <fullName evidence="3">Membrane-anchored ribosome-binding protein, inhibits growth in stationary phase, ElaB/YqjD/DUF883 family</fullName>
    </recommendedName>
</protein>
<proteinExistence type="predicted"/>
<sequence length="132" mass="13273">MATNNRNGSSSADVATTGDFRSNIGEAGSSLKQAAVDTSEALRNAAVAAGEELRVGKANVKADLADTALAGIAAAETAGGAAREQVDALMDKGRDLVDSAAELIRERPLASFGVAFAAGWLIAKLARGGGDR</sequence>
<keyword evidence="2" id="KW-1185">Reference proteome</keyword>
<accession>A0ABQ3C777</accession>